<evidence type="ECO:0000313" key="3">
    <source>
        <dbReference type="Proteomes" id="UP000293874"/>
    </source>
</evidence>
<organism evidence="2 3">
    <name type="scientific">Pseudobacter ginsenosidimutans</name>
    <dbReference type="NCBI Taxonomy" id="661488"/>
    <lineage>
        <taxon>Bacteria</taxon>
        <taxon>Pseudomonadati</taxon>
        <taxon>Bacteroidota</taxon>
        <taxon>Chitinophagia</taxon>
        <taxon>Chitinophagales</taxon>
        <taxon>Chitinophagaceae</taxon>
        <taxon>Pseudobacter</taxon>
    </lineage>
</organism>
<sequence>MVQTHNPQKYPLIMERLAQLISKLNEQFEQNADPSQLLVTAQLIESELMQLSAASRKVPGTSKVAVVMPSSRSSFPVAVQPPPVKTVKEEPQPEPVQEIVEEEIVQEETIPEVVELPVMNGHSNGYHYDPIKEIPTLAHQAAGKEINESIAFATQSSLNDKLKEDVVEVGHRLTDSPVRDLKRAIGVNDRFVFISELFRGDEVMYERSIKTINGFRILPEAEYWIERELKVKLGWDETKPVTRHFYQLVKRRFS</sequence>
<comment type="caution">
    <text evidence="2">The sequence shown here is derived from an EMBL/GenBank/DDBJ whole genome shotgun (WGS) entry which is preliminary data.</text>
</comment>
<proteinExistence type="predicted"/>
<dbReference type="Proteomes" id="UP000293874">
    <property type="component" value="Unassembled WGS sequence"/>
</dbReference>
<dbReference type="EMBL" id="SGXA01000003">
    <property type="protein sequence ID" value="RZS69068.1"/>
    <property type="molecule type" value="Genomic_DNA"/>
</dbReference>
<gene>
    <name evidence="2" type="ORF">EV199_4893</name>
</gene>
<reference evidence="2 3" key="1">
    <citation type="submission" date="2019-02" db="EMBL/GenBank/DDBJ databases">
        <title>Genomic Encyclopedia of Type Strains, Phase IV (KMG-IV): sequencing the most valuable type-strain genomes for metagenomic binning, comparative biology and taxonomic classification.</title>
        <authorList>
            <person name="Goeker M."/>
        </authorList>
    </citation>
    <scope>NUCLEOTIDE SEQUENCE [LARGE SCALE GENOMIC DNA]</scope>
    <source>
        <strain evidence="2 3">DSM 18116</strain>
    </source>
</reference>
<feature type="region of interest" description="Disordered" evidence="1">
    <location>
        <begin position="75"/>
        <end position="95"/>
    </location>
</feature>
<dbReference type="AlphaFoldDB" id="A0A4Q7MNC1"/>
<name>A0A4Q7MNC1_9BACT</name>
<protein>
    <submittedName>
        <fullName evidence="2">Uncharacterized protein</fullName>
    </submittedName>
</protein>
<evidence type="ECO:0000256" key="1">
    <source>
        <dbReference type="SAM" id="MobiDB-lite"/>
    </source>
</evidence>
<evidence type="ECO:0000313" key="2">
    <source>
        <dbReference type="EMBL" id="RZS69068.1"/>
    </source>
</evidence>
<accession>A0A4Q7MNC1</accession>
<keyword evidence="3" id="KW-1185">Reference proteome</keyword>